<dbReference type="EMBL" id="CP058910">
    <property type="protein sequence ID" value="QLH78585.1"/>
    <property type="molecule type" value="Genomic_DNA"/>
</dbReference>
<keyword evidence="3" id="KW-1185">Reference proteome</keyword>
<feature type="transmembrane region" description="Helical" evidence="1">
    <location>
        <begin position="69"/>
        <end position="89"/>
    </location>
</feature>
<feature type="transmembrane region" description="Helical" evidence="1">
    <location>
        <begin position="101"/>
        <end position="123"/>
    </location>
</feature>
<dbReference type="KEGG" id="hrr:HZS55_15370"/>
<feature type="transmembrane region" description="Helical" evidence="1">
    <location>
        <begin position="16"/>
        <end position="34"/>
    </location>
</feature>
<dbReference type="GeneID" id="56079271"/>
<feature type="transmembrane region" description="Helical" evidence="1">
    <location>
        <begin position="183"/>
        <end position="201"/>
    </location>
</feature>
<dbReference type="AlphaFoldDB" id="A0A7D5P608"/>
<accession>A0A7D5P608</accession>
<dbReference type="Pfam" id="PF09997">
    <property type="entry name" value="DUF2238"/>
    <property type="match status" value="1"/>
</dbReference>
<evidence type="ECO:0008006" key="4">
    <source>
        <dbReference type="Google" id="ProtNLM"/>
    </source>
</evidence>
<evidence type="ECO:0000313" key="3">
    <source>
        <dbReference type="Proteomes" id="UP000509667"/>
    </source>
</evidence>
<gene>
    <name evidence="2" type="ORF">HZS55_15370</name>
</gene>
<keyword evidence="1" id="KW-1133">Transmembrane helix</keyword>
<reference evidence="2 3" key="1">
    <citation type="submission" date="2020-07" db="EMBL/GenBank/DDBJ databases">
        <title>Halosimplex pelagicum sp. nov. and Halosimplex rubrum sp. nov., isolated from salted brown alga Laminaria, and emended description of the genus Halosimplex.</title>
        <authorList>
            <person name="Cui H."/>
        </authorList>
    </citation>
    <scope>NUCLEOTIDE SEQUENCE [LARGE SCALE GENOMIC DNA]</scope>
    <source>
        <strain evidence="2 3">R27</strain>
    </source>
</reference>
<dbReference type="Proteomes" id="UP000509667">
    <property type="component" value="Chromosome"/>
</dbReference>
<evidence type="ECO:0000256" key="1">
    <source>
        <dbReference type="SAM" id="Phobius"/>
    </source>
</evidence>
<dbReference type="InterPro" id="IPR014509">
    <property type="entry name" value="YjdF-like"/>
</dbReference>
<dbReference type="RefSeq" id="WP_179908465.1">
    <property type="nucleotide sequence ID" value="NZ_CP058910.1"/>
</dbReference>
<evidence type="ECO:0000313" key="2">
    <source>
        <dbReference type="EMBL" id="QLH78585.1"/>
    </source>
</evidence>
<sequence>MRLRDRLGITARRQRQLTWLMELVMLGVFLYGVWKLNVKIMANAGIALLIAQLVPVLERDYGVPLDAGLTLWITSAVFLHALGTIGTGGESFYQSVWWWDHMTHALSSSVIAGVGYATVRALDEHSDQINLPPRFVFVFILLFVLAYGVFWEIIEFTIGYVATLLGTDTILTQYGLEDSLWDLVYNTLGAVVVATWGTAHLNGISQYIQNRLDQRAA</sequence>
<proteinExistence type="predicted"/>
<feature type="transmembrane region" description="Helical" evidence="1">
    <location>
        <begin position="40"/>
        <end position="57"/>
    </location>
</feature>
<protein>
    <recommendedName>
        <fullName evidence="4">DUF2238 domain-containing protein</fullName>
    </recommendedName>
</protein>
<dbReference type="OrthoDB" id="313603at2157"/>
<feature type="transmembrane region" description="Helical" evidence="1">
    <location>
        <begin position="135"/>
        <end position="163"/>
    </location>
</feature>
<keyword evidence="1" id="KW-0812">Transmembrane</keyword>
<name>A0A7D5P608_9EURY</name>
<organism evidence="2 3">
    <name type="scientific">Halosimplex rubrum</name>
    <dbReference type="NCBI Taxonomy" id="869889"/>
    <lineage>
        <taxon>Archaea</taxon>
        <taxon>Methanobacteriati</taxon>
        <taxon>Methanobacteriota</taxon>
        <taxon>Stenosarchaea group</taxon>
        <taxon>Halobacteria</taxon>
        <taxon>Halobacteriales</taxon>
        <taxon>Haloarculaceae</taxon>
        <taxon>Halosimplex</taxon>
    </lineage>
</organism>
<keyword evidence="1" id="KW-0472">Membrane</keyword>